<organism evidence="2 3">
    <name type="scientific">Riccia fluitans</name>
    <dbReference type="NCBI Taxonomy" id="41844"/>
    <lineage>
        <taxon>Eukaryota</taxon>
        <taxon>Viridiplantae</taxon>
        <taxon>Streptophyta</taxon>
        <taxon>Embryophyta</taxon>
        <taxon>Marchantiophyta</taxon>
        <taxon>Marchantiopsida</taxon>
        <taxon>Marchantiidae</taxon>
        <taxon>Marchantiales</taxon>
        <taxon>Ricciaceae</taxon>
        <taxon>Riccia</taxon>
    </lineage>
</organism>
<dbReference type="EMBL" id="JBHFFA010000001">
    <property type="protein sequence ID" value="KAL2649985.1"/>
    <property type="molecule type" value="Genomic_DNA"/>
</dbReference>
<protein>
    <submittedName>
        <fullName evidence="2">Uncharacterized protein</fullName>
    </submittedName>
</protein>
<sequence length="186" mass="21764">MGKIEQLEKNMKKAKEEHQHHRERDDLLHNDLLKFHAQYATKTLEDLEFEKQKQEAVEMVTAEQEQKWQSDCLLHKQVANRATLEQEVATLCASEAGLQASLRAKVEECDQLTQQEKQRVEQEGKRQKSWKELKPRLEKVFLNYYLDSVGGFEGGKLQRLHAEFDVNGQGRQRFGSSAQRITRWLS</sequence>
<evidence type="ECO:0000256" key="1">
    <source>
        <dbReference type="SAM" id="MobiDB-lite"/>
    </source>
</evidence>
<keyword evidence="3" id="KW-1185">Reference proteome</keyword>
<dbReference type="AlphaFoldDB" id="A0ABD1ZG76"/>
<evidence type="ECO:0000313" key="2">
    <source>
        <dbReference type="EMBL" id="KAL2649985.1"/>
    </source>
</evidence>
<reference evidence="2 3" key="1">
    <citation type="submission" date="2024-09" db="EMBL/GenBank/DDBJ databases">
        <title>Chromosome-scale assembly of Riccia fluitans.</title>
        <authorList>
            <person name="Paukszto L."/>
            <person name="Sawicki J."/>
            <person name="Karawczyk K."/>
            <person name="Piernik-Szablinska J."/>
            <person name="Szczecinska M."/>
            <person name="Mazdziarz M."/>
        </authorList>
    </citation>
    <scope>NUCLEOTIDE SEQUENCE [LARGE SCALE GENOMIC DNA]</scope>
    <source>
        <strain evidence="2">Rf_01</strain>
        <tissue evidence="2">Aerial parts of the thallus</tissue>
    </source>
</reference>
<name>A0ABD1ZG76_9MARC</name>
<proteinExistence type="predicted"/>
<feature type="region of interest" description="Disordered" evidence="1">
    <location>
        <begin position="1"/>
        <end position="25"/>
    </location>
</feature>
<accession>A0ABD1ZG76</accession>
<gene>
    <name evidence="2" type="ORF">R1flu_018113</name>
</gene>
<evidence type="ECO:0000313" key="3">
    <source>
        <dbReference type="Proteomes" id="UP001605036"/>
    </source>
</evidence>
<dbReference type="Proteomes" id="UP001605036">
    <property type="component" value="Unassembled WGS sequence"/>
</dbReference>
<comment type="caution">
    <text evidence="2">The sequence shown here is derived from an EMBL/GenBank/DDBJ whole genome shotgun (WGS) entry which is preliminary data.</text>
</comment>